<evidence type="ECO:0000256" key="4">
    <source>
        <dbReference type="ARBA" id="ARBA00023136"/>
    </source>
</evidence>
<dbReference type="AlphaFoldDB" id="A0A9D1MMK5"/>
<comment type="subcellular location">
    <subcellularLocation>
        <location evidence="1">Membrane</location>
        <topology evidence="1">Multi-pass membrane protein</topology>
    </subcellularLocation>
</comment>
<reference evidence="6" key="2">
    <citation type="journal article" date="2021" name="PeerJ">
        <title>Extensive microbial diversity within the chicken gut microbiome revealed by metagenomics and culture.</title>
        <authorList>
            <person name="Gilroy R."/>
            <person name="Ravi A."/>
            <person name="Getino M."/>
            <person name="Pursley I."/>
            <person name="Horton D.L."/>
            <person name="Alikhan N.F."/>
            <person name="Baker D."/>
            <person name="Gharbi K."/>
            <person name="Hall N."/>
            <person name="Watson M."/>
            <person name="Adriaenssens E.M."/>
            <person name="Foster-Nyarko E."/>
            <person name="Jarju S."/>
            <person name="Secka A."/>
            <person name="Antonio M."/>
            <person name="Oren A."/>
            <person name="Chaudhuri R.R."/>
            <person name="La Ragione R."/>
            <person name="Hildebrand F."/>
            <person name="Pallen M.J."/>
        </authorList>
    </citation>
    <scope>NUCLEOTIDE SEQUENCE</scope>
    <source>
        <strain evidence="6">9366</strain>
    </source>
</reference>
<gene>
    <name evidence="6" type="ORF">IAB07_03525</name>
</gene>
<proteinExistence type="predicted"/>
<evidence type="ECO:0000256" key="1">
    <source>
        <dbReference type="ARBA" id="ARBA00004141"/>
    </source>
</evidence>
<feature type="transmembrane region" description="Helical" evidence="5">
    <location>
        <begin position="69"/>
        <end position="89"/>
    </location>
</feature>
<keyword evidence="2 5" id="KW-0812">Transmembrane</keyword>
<evidence type="ECO:0000256" key="3">
    <source>
        <dbReference type="ARBA" id="ARBA00022989"/>
    </source>
</evidence>
<name>A0A9D1MMK5_9FIRM</name>
<dbReference type="PANTHER" id="PTHR33514">
    <property type="entry name" value="PROTEIN ABCI12, CHLOROPLASTIC"/>
    <property type="match status" value="1"/>
</dbReference>
<dbReference type="InterPro" id="IPR003339">
    <property type="entry name" value="ABC/ECF_trnsptr_transmembrane"/>
</dbReference>
<feature type="transmembrane region" description="Helical" evidence="5">
    <location>
        <begin position="25"/>
        <end position="57"/>
    </location>
</feature>
<evidence type="ECO:0000256" key="2">
    <source>
        <dbReference type="ARBA" id="ARBA00022692"/>
    </source>
</evidence>
<organism evidence="6 7">
    <name type="scientific">Candidatus Caccalectryoclostridium excrementigallinarum</name>
    <dbReference type="NCBI Taxonomy" id="2840710"/>
    <lineage>
        <taxon>Bacteria</taxon>
        <taxon>Bacillati</taxon>
        <taxon>Bacillota</taxon>
        <taxon>Clostridia</taxon>
        <taxon>Christensenellales</taxon>
        <taxon>Christensenellaceae</taxon>
        <taxon>Christensenellaceae incertae sedis</taxon>
        <taxon>Candidatus Caccalectryoclostridium</taxon>
    </lineage>
</organism>
<dbReference type="Proteomes" id="UP000824145">
    <property type="component" value="Unassembled WGS sequence"/>
</dbReference>
<dbReference type="GO" id="GO:0005886">
    <property type="term" value="C:plasma membrane"/>
    <property type="evidence" value="ECO:0007669"/>
    <property type="project" value="TreeGrafter"/>
</dbReference>
<feature type="transmembrane region" description="Helical" evidence="5">
    <location>
        <begin position="109"/>
        <end position="129"/>
    </location>
</feature>
<feature type="transmembrane region" description="Helical" evidence="5">
    <location>
        <begin position="242"/>
        <end position="262"/>
    </location>
</feature>
<evidence type="ECO:0000256" key="5">
    <source>
        <dbReference type="SAM" id="Phobius"/>
    </source>
</evidence>
<evidence type="ECO:0000313" key="6">
    <source>
        <dbReference type="EMBL" id="HIU62823.1"/>
    </source>
</evidence>
<dbReference type="PANTHER" id="PTHR33514:SF13">
    <property type="entry name" value="PROTEIN ABCI12, CHLOROPLASTIC"/>
    <property type="match status" value="1"/>
</dbReference>
<evidence type="ECO:0000313" key="7">
    <source>
        <dbReference type="Proteomes" id="UP000824145"/>
    </source>
</evidence>
<sequence>MRDVAFGQYYPVSSPIHRLDPRLKIIFTIMYIVTMFFVASYAGYALVLIFLLSVCAISHVPPKAMFKSIKGVIVLLMITAVLNLFFYAGETSVEWTWWIFTVSPEAIDFALKMMFRLILLIMGTTILTFTTGTSELTDAIESLFKPLTLIKIPVRDIALIMSIALRFIPGLIEETDKIMMAQKARGADMDSGNIFKRIKAMLPVIIPVFVSAFRKADELADALDARCYQASPKRTKMKKMRFAWRDLVAFLIFAAFVTLIFLDKYLWGGVDAYIVEAFKGLIG</sequence>
<dbReference type="CDD" id="cd16914">
    <property type="entry name" value="EcfT"/>
    <property type="match status" value="1"/>
</dbReference>
<dbReference type="EMBL" id="DVNJ01000018">
    <property type="protein sequence ID" value="HIU62823.1"/>
    <property type="molecule type" value="Genomic_DNA"/>
</dbReference>
<protein>
    <submittedName>
        <fullName evidence="6">Energy-coupling factor transporter transmembrane protein EcfT</fullName>
    </submittedName>
</protein>
<keyword evidence="4 5" id="KW-0472">Membrane</keyword>
<reference evidence="6" key="1">
    <citation type="submission" date="2020-10" db="EMBL/GenBank/DDBJ databases">
        <authorList>
            <person name="Gilroy R."/>
        </authorList>
    </citation>
    <scope>NUCLEOTIDE SEQUENCE</scope>
    <source>
        <strain evidence="6">9366</strain>
    </source>
</reference>
<accession>A0A9D1MMK5</accession>
<comment type="caution">
    <text evidence="6">The sequence shown here is derived from an EMBL/GenBank/DDBJ whole genome shotgun (WGS) entry which is preliminary data.</text>
</comment>
<keyword evidence="3 5" id="KW-1133">Transmembrane helix</keyword>
<dbReference type="Pfam" id="PF02361">
    <property type="entry name" value="CbiQ"/>
    <property type="match status" value="1"/>
</dbReference>